<dbReference type="AlphaFoldDB" id="A0A9P5LYB0"/>
<organism evidence="2 3">
    <name type="scientific">Botrytis byssoidea</name>
    <dbReference type="NCBI Taxonomy" id="139641"/>
    <lineage>
        <taxon>Eukaryota</taxon>
        <taxon>Fungi</taxon>
        <taxon>Dikarya</taxon>
        <taxon>Ascomycota</taxon>
        <taxon>Pezizomycotina</taxon>
        <taxon>Leotiomycetes</taxon>
        <taxon>Helotiales</taxon>
        <taxon>Sclerotiniaceae</taxon>
        <taxon>Botrytis</taxon>
    </lineage>
</organism>
<dbReference type="RefSeq" id="XP_038730012.1">
    <property type="nucleotide sequence ID" value="XM_038878930.1"/>
</dbReference>
<protein>
    <submittedName>
        <fullName evidence="2">Uncharacterized protein</fullName>
    </submittedName>
</protein>
<evidence type="ECO:0000256" key="1">
    <source>
        <dbReference type="SAM" id="MobiDB-lite"/>
    </source>
</evidence>
<sequence>MLLIVWAIVSREIKYQIMYIFGMPYIATNLVSRFLSSLLSIVCRTCPHRSGADTNIDIDMVSLSPFVFLSSSFSCSRSGSKTRSRIKSRFPPKIAERTSYTIYCAENSSREQLLVPSDHRIAEPIQSYQESHRSSLSQNWHLSNHSKGTKTEANNSNREFGSYYLLAVTPRPTPSTTRSLPEKRQSIRMASRFPPSDEGMNNISGESFGSATKDVQGERRRSYGIGGAGNIRKPSEVIYTPRERRRSSALSSPSISPTISPDTKKENFLSWFGIGIGKKR</sequence>
<feature type="region of interest" description="Disordered" evidence="1">
    <location>
        <begin position="192"/>
        <end position="217"/>
    </location>
</feature>
<feature type="compositionally biased region" description="Polar residues" evidence="1">
    <location>
        <begin position="199"/>
        <end position="210"/>
    </location>
</feature>
<evidence type="ECO:0000313" key="3">
    <source>
        <dbReference type="Proteomes" id="UP000710849"/>
    </source>
</evidence>
<dbReference type="EMBL" id="RCSW01000018">
    <property type="protein sequence ID" value="KAF7934055.1"/>
    <property type="molecule type" value="Genomic_DNA"/>
</dbReference>
<accession>A0A9P5LYB0</accession>
<feature type="compositionally biased region" description="Low complexity" evidence="1">
    <location>
        <begin position="248"/>
        <end position="261"/>
    </location>
</feature>
<gene>
    <name evidence="2" type="ORF">EAE97_008415</name>
</gene>
<dbReference type="GeneID" id="62152003"/>
<proteinExistence type="predicted"/>
<dbReference type="Proteomes" id="UP000710849">
    <property type="component" value="Unassembled WGS sequence"/>
</dbReference>
<reference evidence="2 3" key="1">
    <citation type="journal article" date="2020" name="Genome Biol. Evol.">
        <title>Comparative genomics of Sclerotiniaceae.</title>
        <authorList>
            <person name="Valero Jimenez C.A."/>
            <person name="Steentjes M."/>
            <person name="Scholten O.E."/>
            <person name="Van Kan J.A.L."/>
        </authorList>
    </citation>
    <scope>NUCLEOTIDE SEQUENCE [LARGE SCALE GENOMIC DNA]</scope>
    <source>
        <strain evidence="2 3">MUCL 94</strain>
    </source>
</reference>
<evidence type="ECO:0000313" key="2">
    <source>
        <dbReference type="EMBL" id="KAF7934055.1"/>
    </source>
</evidence>
<keyword evidence="3" id="KW-1185">Reference proteome</keyword>
<name>A0A9P5LYB0_9HELO</name>
<feature type="region of interest" description="Disordered" evidence="1">
    <location>
        <begin position="237"/>
        <end position="262"/>
    </location>
</feature>
<comment type="caution">
    <text evidence="2">The sequence shown here is derived from an EMBL/GenBank/DDBJ whole genome shotgun (WGS) entry which is preliminary data.</text>
</comment>